<dbReference type="PANTHER" id="PTHR20883">
    <property type="entry name" value="PHYTANOYL-COA DIOXYGENASE DOMAIN CONTAINING 1"/>
    <property type="match status" value="1"/>
</dbReference>
<reference evidence="1" key="1">
    <citation type="submission" date="2018-05" db="EMBL/GenBank/DDBJ databases">
        <authorList>
            <person name="Lanie J.A."/>
            <person name="Ng W.-L."/>
            <person name="Kazmierczak K.M."/>
            <person name="Andrzejewski T.M."/>
            <person name="Davidsen T.M."/>
            <person name="Wayne K.J."/>
            <person name="Tettelin H."/>
            <person name="Glass J.I."/>
            <person name="Rusch D."/>
            <person name="Podicherti R."/>
            <person name="Tsui H.-C.T."/>
            <person name="Winkler M.E."/>
        </authorList>
    </citation>
    <scope>NUCLEOTIDE SEQUENCE</scope>
</reference>
<proteinExistence type="predicted"/>
<gene>
    <name evidence="1" type="ORF">METZ01_LOCUS343584</name>
</gene>
<dbReference type="PANTHER" id="PTHR20883:SF48">
    <property type="entry name" value="ECTOINE DIOXYGENASE"/>
    <property type="match status" value="1"/>
</dbReference>
<evidence type="ECO:0008006" key="2">
    <source>
        <dbReference type="Google" id="ProtNLM"/>
    </source>
</evidence>
<evidence type="ECO:0000313" key="1">
    <source>
        <dbReference type="EMBL" id="SVC90730.1"/>
    </source>
</evidence>
<accession>A0A382R0N0</accession>
<dbReference type="Gene3D" id="2.60.120.620">
    <property type="entry name" value="q2cbj1_9rhob like domain"/>
    <property type="match status" value="1"/>
</dbReference>
<dbReference type="Pfam" id="PF05721">
    <property type="entry name" value="PhyH"/>
    <property type="match status" value="1"/>
</dbReference>
<dbReference type="GO" id="GO:0016491">
    <property type="term" value="F:oxidoreductase activity"/>
    <property type="evidence" value="ECO:0007669"/>
    <property type="project" value="UniProtKB-ARBA"/>
</dbReference>
<dbReference type="GO" id="GO:0046872">
    <property type="term" value="F:metal ion binding"/>
    <property type="evidence" value="ECO:0007669"/>
    <property type="project" value="UniProtKB-ARBA"/>
</dbReference>
<sequence>MDENQVAANRAHLEAFEGSQGEPIGGALRNKSHLLFKWIDDLMRHETVLDAVEDLIGHDLLCWNTLFWVKEAGSDSFVSWHQDLRYWGLDTSDLVTVWLALSPATLESGCMRVLPRSHVGELLPHEDGYQADNMLTRGQEISVEVDESLAVDMPLRPGEASLHNGRLAHASGPNRSADRRIGLSLHYAPASTKQVVGDWDSAALVRGEDRFGHFTPTPRITGDFEPAGVEFHQRATTAVRDVLFAGAKKVRKTL</sequence>
<dbReference type="EMBL" id="UINC01117945">
    <property type="protein sequence ID" value="SVC90730.1"/>
    <property type="molecule type" value="Genomic_DNA"/>
</dbReference>
<protein>
    <recommendedName>
        <fullName evidence="2">Fe2OG dioxygenase domain-containing protein</fullName>
    </recommendedName>
</protein>
<organism evidence="1">
    <name type="scientific">marine metagenome</name>
    <dbReference type="NCBI Taxonomy" id="408172"/>
    <lineage>
        <taxon>unclassified sequences</taxon>
        <taxon>metagenomes</taxon>
        <taxon>ecological metagenomes</taxon>
    </lineage>
</organism>
<name>A0A382R0N0_9ZZZZ</name>
<dbReference type="SUPFAM" id="SSF51197">
    <property type="entry name" value="Clavaminate synthase-like"/>
    <property type="match status" value="1"/>
</dbReference>
<dbReference type="InterPro" id="IPR008775">
    <property type="entry name" value="Phytyl_CoA_dOase-like"/>
</dbReference>
<dbReference type="AlphaFoldDB" id="A0A382R0N0"/>